<evidence type="ECO:0000259" key="5">
    <source>
        <dbReference type="PROSITE" id="PS50110"/>
    </source>
</evidence>
<dbReference type="InterPro" id="IPR029063">
    <property type="entry name" value="SAM-dependent_MTases_sf"/>
</dbReference>
<dbReference type="PANTHER" id="PTHR24422:SF27">
    <property type="entry name" value="PROTEIN-GLUTAMATE O-METHYLTRANSFERASE"/>
    <property type="match status" value="1"/>
</dbReference>
<keyword evidence="10" id="KW-1185">Reference proteome</keyword>
<dbReference type="PROSITE" id="PS50113">
    <property type="entry name" value="PAC"/>
    <property type="match status" value="1"/>
</dbReference>
<proteinExistence type="predicted"/>
<organism evidence="9 10">
    <name type="scientific">Reinekea marina</name>
    <dbReference type="NCBI Taxonomy" id="1310421"/>
    <lineage>
        <taxon>Bacteria</taxon>
        <taxon>Pseudomonadati</taxon>
        <taxon>Pseudomonadota</taxon>
        <taxon>Gammaproteobacteria</taxon>
        <taxon>Oceanospirillales</taxon>
        <taxon>Saccharospirillaceae</taxon>
        <taxon>Reinekea</taxon>
    </lineage>
</organism>
<evidence type="ECO:0000256" key="3">
    <source>
        <dbReference type="PROSITE-ProRule" id="PRU00169"/>
    </source>
</evidence>
<dbReference type="PROSITE" id="PS50110">
    <property type="entry name" value="RESPONSE_REGULATORY"/>
    <property type="match status" value="1"/>
</dbReference>
<dbReference type="SMART" id="SM00448">
    <property type="entry name" value="REC"/>
    <property type="match status" value="1"/>
</dbReference>
<dbReference type="PROSITE" id="PS50123">
    <property type="entry name" value="CHER"/>
    <property type="match status" value="1"/>
</dbReference>
<keyword evidence="1 2" id="KW-0145">Chemotaxis</keyword>
<feature type="active site" evidence="2">
    <location>
        <position position="16"/>
    </location>
</feature>
<gene>
    <name evidence="9" type="ORF">ACFOND_08400</name>
</gene>
<feature type="active site" evidence="2">
    <location>
        <position position="43"/>
    </location>
</feature>
<dbReference type="Pfam" id="PF01339">
    <property type="entry name" value="CheB_methylest"/>
    <property type="match status" value="1"/>
</dbReference>
<feature type="domain" description="CheB-type methylesterase" evidence="7">
    <location>
        <begin position="1"/>
        <end position="193"/>
    </location>
</feature>
<feature type="coiled-coil region" evidence="4">
    <location>
        <begin position="654"/>
        <end position="720"/>
    </location>
</feature>
<dbReference type="Gene3D" id="3.40.50.180">
    <property type="entry name" value="Methylesterase CheB, C-terminal domain"/>
    <property type="match status" value="1"/>
</dbReference>
<feature type="domain" description="Response regulatory" evidence="5">
    <location>
        <begin position="869"/>
        <end position="988"/>
    </location>
</feature>
<reference evidence="10" key="1">
    <citation type="journal article" date="2019" name="Int. J. Syst. Evol. Microbiol.">
        <title>The Global Catalogue of Microorganisms (GCM) 10K type strain sequencing project: providing services to taxonomists for standard genome sequencing and annotation.</title>
        <authorList>
            <consortium name="The Broad Institute Genomics Platform"/>
            <consortium name="The Broad Institute Genome Sequencing Center for Infectious Disease"/>
            <person name="Wu L."/>
            <person name="Ma J."/>
        </authorList>
    </citation>
    <scope>NUCLEOTIDE SEQUENCE [LARGE SCALE GENOMIC DNA]</scope>
    <source>
        <strain evidence="10">CECT 8288</strain>
    </source>
</reference>
<dbReference type="SUPFAM" id="SSF52172">
    <property type="entry name" value="CheY-like"/>
    <property type="match status" value="1"/>
</dbReference>
<evidence type="ECO:0000259" key="7">
    <source>
        <dbReference type="PROSITE" id="PS50122"/>
    </source>
</evidence>
<dbReference type="Pfam" id="PF00072">
    <property type="entry name" value="Response_reg"/>
    <property type="match status" value="1"/>
</dbReference>
<dbReference type="SUPFAM" id="SSF47757">
    <property type="entry name" value="Chemotaxis receptor methyltransferase CheR, N-terminal domain"/>
    <property type="match status" value="1"/>
</dbReference>
<dbReference type="Gene3D" id="3.40.50.2300">
    <property type="match status" value="1"/>
</dbReference>
<dbReference type="PROSITE" id="PS50122">
    <property type="entry name" value="CHEB"/>
    <property type="match status" value="1"/>
</dbReference>
<dbReference type="Proteomes" id="UP001595710">
    <property type="component" value="Unassembled WGS sequence"/>
</dbReference>
<dbReference type="InterPro" id="IPR000700">
    <property type="entry name" value="PAS-assoc_C"/>
</dbReference>
<dbReference type="InterPro" id="IPR011006">
    <property type="entry name" value="CheY-like_superfamily"/>
</dbReference>
<dbReference type="Gene3D" id="3.30.450.20">
    <property type="entry name" value="PAS domain"/>
    <property type="match status" value="1"/>
</dbReference>
<comment type="caution">
    <text evidence="9">The sequence shown here is derived from an EMBL/GenBank/DDBJ whole genome shotgun (WGS) entry which is preliminary data.</text>
</comment>
<protein>
    <submittedName>
        <fullName evidence="9">Chemotaxis protein CheB</fullName>
    </submittedName>
</protein>
<feature type="domain" description="CheR-type methyltransferase" evidence="8">
    <location>
        <begin position="201"/>
        <end position="473"/>
    </location>
</feature>
<dbReference type="InterPro" id="IPR035965">
    <property type="entry name" value="PAS-like_dom_sf"/>
</dbReference>
<dbReference type="InterPro" id="IPR035909">
    <property type="entry name" value="CheB_C"/>
</dbReference>
<dbReference type="PRINTS" id="PR00996">
    <property type="entry name" value="CHERMTFRASE"/>
</dbReference>
<dbReference type="CDD" id="cd00156">
    <property type="entry name" value="REC"/>
    <property type="match status" value="1"/>
</dbReference>
<evidence type="ECO:0000259" key="8">
    <source>
        <dbReference type="PROSITE" id="PS50123"/>
    </source>
</evidence>
<evidence type="ECO:0000256" key="2">
    <source>
        <dbReference type="PROSITE-ProRule" id="PRU00050"/>
    </source>
</evidence>
<dbReference type="Pfam" id="PF03705">
    <property type="entry name" value="CheR_N"/>
    <property type="match status" value="1"/>
</dbReference>
<name>A0ABV7WS15_9GAMM</name>
<dbReference type="SMART" id="SM00138">
    <property type="entry name" value="MeTrc"/>
    <property type="match status" value="1"/>
</dbReference>
<feature type="coiled-coil region" evidence="4">
    <location>
        <begin position="838"/>
        <end position="865"/>
    </location>
</feature>
<dbReference type="SUPFAM" id="SSF55785">
    <property type="entry name" value="PYP-like sensor domain (PAS domain)"/>
    <property type="match status" value="1"/>
</dbReference>
<dbReference type="Pfam" id="PF13596">
    <property type="entry name" value="PAS_10"/>
    <property type="match status" value="1"/>
</dbReference>
<dbReference type="CDD" id="cd16434">
    <property type="entry name" value="CheB-CheR_fusion"/>
    <property type="match status" value="1"/>
</dbReference>
<evidence type="ECO:0000313" key="10">
    <source>
        <dbReference type="Proteomes" id="UP001595710"/>
    </source>
</evidence>
<sequence>MSNDSRPDYYVGIGASAGGLEALQACVKNISLDSGNAYVIVQHLSPDFKSMMPELLSRHTELPILLMTDEMEIEPNKIYLAPARTNVMLSEGKVLLVEQLDSKGAHYPIDAFFRALAEDQQHRSIAIILSGTGSDGSRGIQAIKEVGGLVMVQEPTNAAFDGMPISAIKTGFYDIICDVQEIIGKLTSYTNHTVVSGEKSVLETDTERAEHALKEIYDLLKIKSDIDFTLYKGKTILRRIERRMGINSLDNITDYYAFLLKNPRELQTLAKDMLIGVTRFFRDSEAFIALEETVIPEILKNHTTDDIIRIWVACCSTGEEAYSIAILIEEALERLGLNKTVRIFATDVDPDAIADASLGHYSHNIASDMSEERINRYFIQHDEYYQILPSIRQKVVFATHNLLSDPPFSNCQLATCRNALIYFQPKAQKRIIAMLHFALNQYGYLFLGSSESLGEMSGNFDVVNDRTKIYQKTTSARLITNTIPSLMSIPESNGASPSVNQLISTFQKSQRPSSYTQVYESIIENYAPPAIILSEDMSVLHVFGEVAHFTQKIRSGKFSANLSDLINDSLSTAVTTAVYRAQSKAHNVQYENIQFVDEHGDIRHTNLRVLYISNSKSAQIYYVLLFELVGEFSSPDAEGSDANYAEQRYSQQLIKDLEDALKKKQEHLQVTVEELQTTNEELQSSNEELMAANEELQSTNEELQSVNEELYSVNSEYQEKIEATIQANLDTENIIRSAKLGFIFLDDALLIRKFTQESSDDIFLLPTDVGRPFHHISHSLIYDNFLTDISKVCNSGEPIETTVATKKGRVKLINISPYTDEHGVTFGCVIAITDITDIQRLESKLEAYLEELKATQNNRALMAKEDTIHVLVVDDDEVDVEMITRMLNKETFDPYKYELTIASSFQMGRELLAKEHFDVCLADYKLDAHTGLDLVAGLSDKNKELAFILLSGYLDDIIREKSIELGVYDILDKADINAQLLQRSISYALRHQKTEKFLLQHNETD</sequence>
<dbReference type="EMBL" id="JBHRYN010000010">
    <property type="protein sequence ID" value="MFC3701654.1"/>
    <property type="molecule type" value="Genomic_DNA"/>
</dbReference>
<accession>A0ABV7WS15</accession>
<dbReference type="InterPro" id="IPR000673">
    <property type="entry name" value="Sig_transdc_resp-reg_Me-estase"/>
</dbReference>
<dbReference type="PANTHER" id="PTHR24422">
    <property type="entry name" value="CHEMOTAXIS PROTEIN METHYLTRANSFERASE"/>
    <property type="match status" value="1"/>
</dbReference>
<evidence type="ECO:0000256" key="1">
    <source>
        <dbReference type="ARBA" id="ARBA00022500"/>
    </source>
</evidence>
<dbReference type="RefSeq" id="WP_377362751.1">
    <property type="nucleotide sequence ID" value="NZ_JBHRYN010000010.1"/>
</dbReference>
<dbReference type="InterPro" id="IPR050903">
    <property type="entry name" value="Bact_Chemotaxis_MeTrfase"/>
</dbReference>
<dbReference type="InterPro" id="IPR001789">
    <property type="entry name" value="Sig_transdc_resp-reg_receiver"/>
</dbReference>
<dbReference type="SUPFAM" id="SSF53335">
    <property type="entry name" value="S-adenosyl-L-methionine-dependent methyltransferases"/>
    <property type="match status" value="1"/>
</dbReference>
<feature type="domain" description="PAC" evidence="6">
    <location>
        <begin position="797"/>
        <end position="847"/>
    </location>
</feature>
<dbReference type="Gene3D" id="3.40.50.150">
    <property type="entry name" value="Vaccinia Virus protein VP39"/>
    <property type="match status" value="1"/>
</dbReference>
<dbReference type="InterPro" id="IPR022642">
    <property type="entry name" value="CheR_C"/>
</dbReference>
<dbReference type="InterPro" id="IPR000780">
    <property type="entry name" value="CheR_MeTrfase"/>
</dbReference>
<dbReference type="SUPFAM" id="SSF52738">
    <property type="entry name" value="Methylesterase CheB, C-terminal domain"/>
    <property type="match status" value="1"/>
</dbReference>
<dbReference type="InterPro" id="IPR022641">
    <property type="entry name" value="CheR_N"/>
</dbReference>
<evidence type="ECO:0000256" key="4">
    <source>
        <dbReference type="SAM" id="Coils"/>
    </source>
</evidence>
<dbReference type="Pfam" id="PF01739">
    <property type="entry name" value="CheR"/>
    <property type="match status" value="1"/>
</dbReference>
<feature type="modified residue" description="4-aspartylphosphate" evidence="3">
    <location>
        <position position="923"/>
    </location>
</feature>
<keyword evidence="3" id="KW-0597">Phosphoprotein</keyword>
<evidence type="ECO:0000259" key="6">
    <source>
        <dbReference type="PROSITE" id="PS50113"/>
    </source>
</evidence>
<keyword evidence="4" id="KW-0175">Coiled coil</keyword>
<keyword evidence="2" id="KW-0378">Hydrolase</keyword>
<evidence type="ECO:0000313" key="9">
    <source>
        <dbReference type="EMBL" id="MFC3701654.1"/>
    </source>
</evidence>
<feature type="active site" evidence="2">
    <location>
        <position position="135"/>
    </location>
</feature>